<organism evidence="3 4">
    <name type="scientific">Mycena maculata</name>
    <dbReference type="NCBI Taxonomy" id="230809"/>
    <lineage>
        <taxon>Eukaryota</taxon>
        <taxon>Fungi</taxon>
        <taxon>Dikarya</taxon>
        <taxon>Basidiomycota</taxon>
        <taxon>Agaricomycotina</taxon>
        <taxon>Agaricomycetes</taxon>
        <taxon>Agaricomycetidae</taxon>
        <taxon>Agaricales</taxon>
        <taxon>Marasmiineae</taxon>
        <taxon>Mycenaceae</taxon>
        <taxon>Mycena</taxon>
    </lineage>
</organism>
<protein>
    <submittedName>
        <fullName evidence="3">Uncharacterized protein</fullName>
    </submittedName>
</protein>
<keyword evidence="4" id="KW-1185">Reference proteome</keyword>
<proteinExistence type="predicted"/>
<reference evidence="3" key="1">
    <citation type="submission" date="2023-03" db="EMBL/GenBank/DDBJ databases">
        <title>Massive genome expansion in bonnet fungi (Mycena s.s.) driven by repeated elements and novel gene families across ecological guilds.</title>
        <authorList>
            <consortium name="Lawrence Berkeley National Laboratory"/>
            <person name="Harder C.B."/>
            <person name="Miyauchi S."/>
            <person name="Viragh M."/>
            <person name="Kuo A."/>
            <person name="Thoen E."/>
            <person name="Andreopoulos B."/>
            <person name="Lu D."/>
            <person name="Skrede I."/>
            <person name="Drula E."/>
            <person name="Henrissat B."/>
            <person name="Morin E."/>
            <person name="Kohler A."/>
            <person name="Barry K."/>
            <person name="LaButti K."/>
            <person name="Morin E."/>
            <person name="Salamov A."/>
            <person name="Lipzen A."/>
            <person name="Mereny Z."/>
            <person name="Hegedus B."/>
            <person name="Baldrian P."/>
            <person name="Stursova M."/>
            <person name="Weitz H."/>
            <person name="Taylor A."/>
            <person name="Grigoriev I.V."/>
            <person name="Nagy L.G."/>
            <person name="Martin F."/>
            <person name="Kauserud H."/>
        </authorList>
    </citation>
    <scope>NUCLEOTIDE SEQUENCE</scope>
    <source>
        <strain evidence="3">CBHHK188m</strain>
    </source>
</reference>
<sequence>MRTYATITLLAGLLVRFALAAPADGRVPVPGGGYRLASTRARTPTQVKTTSTALEEGSGRLSNPAHILGRLRIVAEPRRGVPNLAIHDDMDRRSRTGVVRRPASYGGSPAGGGVYWALASWHVDSDNTNRVTTEPGANLTGVIQLTSSLGSSYISSFSNMSGTELNMTGIAQPTWATETLETYGASDYPTGSTVFSDINIMLANGTTPSVTWSTTSDPADDISMTVHIDGATNAEITITY</sequence>
<evidence type="ECO:0000313" key="3">
    <source>
        <dbReference type="EMBL" id="KAJ7781897.1"/>
    </source>
</evidence>
<dbReference type="Proteomes" id="UP001215280">
    <property type="component" value="Unassembled WGS sequence"/>
</dbReference>
<evidence type="ECO:0000256" key="1">
    <source>
        <dbReference type="SAM" id="MobiDB-lite"/>
    </source>
</evidence>
<accession>A0AAD7KF62</accession>
<evidence type="ECO:0000313" key="4">
    <source>
        <dbReference type="Proteomes" id="UP001215280"/>
    </source>
</evidence>
<gene>
    <name evidence="3" type="ORF">DFH07DRAFT_764907</name>
</gene>
<feature type="chain" id="PRO_5042100908" evidence="2">
    <location>
        <begin position="21"/>
        <end position="240"/>
    </location>
</feature>
<dbReference type="AlphaFoldDB" id="A0AAD7KF62"/>
<keyword evidence="2" id="KW-0732">Signal</keyword>
<comment type="caution">
    <text evidence="3">The sequence shown here is derived from an EMBL/GenBank/DDBJ whole genome shotgun (WGS) entry which is preliminary data.</text>
</comment>
<feature type="signal peptide" evidence="2">
    <location>
        <begin position="1"/>
        <end position="20"/>
    </location>
</feature>
<feature type="region of interest" description="Disordered" evidence="1">
    <location>
        <begin position="35"/>
        <end position="59"/>
    </location>
</feature>
<dbReference type="EMBL" id="JARJLG010000004">
    <property type="protein sequence ID" value="KAJ7781897.1"/>
    <property type="molecule type" value="Genomic_DNA"/>
</dbReference>
<evidence type="ECO:0000256" key="2">
    <source>
        <dbReference type="SAM" id="SignalP"/>
    </source>
</evidence>
<name>A0AAD7KF62_9AGAR</name>
<feature type="compositionally biased region" description="Polar residues" evidence="1">
    <location>
        <begin position="40"/>
        <end position="53"/>
    </location>
</feature>